<reference evidence="2" key="1">
    <citation type="journal article" date="2023" name="Plant J.">
        <title>The genome of the king protea, Protea cynaroides.</title>
        <authorList>
            <person name="Chang J."/>
            <person name="Duong T.A."/>
            <person name="Schoeman C."/>
            <person name="Ma X."/>
            <person name="Roodt D."/>
            <person name="Barker N."/>
            <person name="Li Z."/>
            <person name="Van de Peer Y."/>
            <person name="Mizrachi E."/>
        </authorList>
    </citation>
    <scope>NUCLEOTIDE SEQUENCE</scope>
    <source>
        <tissue evidence="2">Young leaves</tissue>
    </source>
</reference>
<feature type="compositionally biased region" description="Acidic residues" evidence="1">
    <location>
        <begin position="145"/>
        <end position="177"/>
    </location>
</feature>
<evidence type="ECO:0000313" key="2">
    <source>
        <dbReference type="EMBL" id="KAJ4968912.1"/>
    </source>
</evidence>
<feature type="compositionally biased region" description="Low complexity" evidence="1">
    <location>
        <begin position="395"/>
        <end position="408"/>
    </location>
</feature>
<keyword evidence="3" id="KW-1185">Reference proteome</keyword>
<name>A0A9Q0KEC0_9MAGN</name>
<dbReference type="OrthoDB" id="1925835at2759"/>
<feature type="compositionally biased region" description="Low complexity" evidence="1">
    <location>
        <begin position="186"/>
        <end position="195"/>
    </location>
</feature>
<dbReference type="PANTHER" id="PTHR33318">
    <property type="entry name" value="ASPARTYL/GLUTAMYL-TRNA(ASN/GLN) AMIDOTRANSFERASE SUBUNIT"/>
    <property type="match status" value="1"/>
</dbReference>
<dbReference type="EMBL" id="JAMYWD010000006">
    <property type="protein sequence ID" value="KAJ4968912.1"/>
    <property type="molecule type" value="Genomic_DNA"/>
</dbReference>
<organism evidence="2 3">
    <name type="scientific">Protea cynaroides</name>
    <dbReference type="NCBI Taxonomy" id="273540"/>
    <lineage>
        <taxon>Eukaryota</taxon>
        <taxon>Viridiplantae</taxon>
        <taxon>Streptophyta</taxon>
        <taxon>Embryophyta</taxon>
        <taxon>Tracheophyta</taxon>
        <taxon>Spermatophyta</taxon>
        <taxon>Magnoliopsida</taxon>
        <taxon>Proteales</taxon>
        <taxon>Proteaceae</taxon>
        <taxon>Protea</taxon>
    </lineage>
</organism>
<proteinExistence type="predicted"/>
<feature type="compositionally biased region" description="Low complexity" evidence="1">
    <location>
        <begin position="319"/>
        <end position="334"/>
    </location>
</feature>
<dbReference type="AlphaFoldDB" id="A0A9Q0KEC0"/>
<feature type="compositionally biased region" description="Basic residues" evidence="1">
    <location>
        <begin position="15"/>
        <end position="24"/>
    </location>
</feature>
<comment type="caution">
    <text evidence="2">The sequence shown here is derived from an EMBL/GenBank/DDBJ whole genome shotgun (WGS) entry which is preliminary data.</text>
</comment>
<feature type="compositionally biased region" description="Polar residues" evidence="1">
    <location>
        <begin position="82"/>
        <end position="95"/>
    </location>
</feature>
<dbReference type="Proteomes" id="UP001141806">
    <property type="component" value="Unassembled WGS sequence"/>
</dbReference>
<feature type="region of interest" description="Disordered" evidence="1">
    <location>
        <begin position="313"/>
        <end position="425"/>
    </location>
</feature>
<evidence type="ECO:0008006" key="4">
    <source>
        <dbReference type="Google" id="ProtNLM"/>
    </source>
</evidence>
<evidence type="ECO:0000313" key="3">
    <source>
        <dbReference type="Proteomes" id="UP001141806"/>
    </source>
</evidence>
<gene>
    <name evidence="2" type="ORF">NE237_015613</name>
</gene>
<dbReference type="GO" id="GO:0007142">
    <property type="term" value="P:male meiosis II"/>
    <property type="evidence" value="ECO:0007669"/>
    <property type="project" value="InterPro"/>
</dbReference>
<feature type="region of interest" description="Disordered" evidence="1">
    <location>
        <begin position="272"/>
        <end position="300"/>
    </location>
</feature>
<evidence type="ECO:0000256" key="1">
    <source>
        <dbReference type="SAM" id="MobiDB-lite"/>
    </source>
</evidence>
<accession>A0A9Q0KEC0</accession>
<sequence>MGCFLACFGSSKEKDRKRRRRHKILPGDQRHGSYEPLKPVLSVNHESKETSISILSEQRDKPEEQLSFSSRKKVTFDLNVKTYENVSAPDTTNYSWEKDEEEEKGKEEEKREKSSHSISASDDDSVTSSLGSYPPNHRYQNCRDSDDEDEEIDSSEGDLDDDDDEDEGDYDAEDDEPGDYKEESSESFLSLPLESRTQACETEVYSSMLISGSPERELKILPLNQNARDRSKYVHSVLNPVENLSQWKAVKAKPRAATPPLKNLKENANFEQETEMPFSPEPSFKLSPLKSNQSFSHSRLTKQEIAVDASLSNWLEPAETTPYTQTSSFTFSTESAERSRSQRPNWSTSPEDRPILGALTVEELKQLSVSSSPRKSPSRSPEEMPIIGSVGSYWSHSDQTIDSSSGSSCKGIPNRTSKYREVSMK</sequence>
<feature type="compositionally biased region" description="Basic and acidic residues" evidence="1">
    <location>
        <begin position="103"/>
        <end position="115"/>
    </location>
</feature>
<feature type="compositionally biased region" description="Polar residues" evidence="1">
    <location>
        <begin position="289"/>
        <end position="298"/>
    </location>
</feature>
<feature type="region of interest" description="Disordered" evidence="1">
    <location>
        <begin position="11"/>
        <end position="195"/>
    </location>
</feature>
<protein>
    <recommendedName>
        <fullName evidence="4">Eisosome protein SEG2</fullName>
    </recommendedName>
</protein>
<feature type="compositionally biased region" description="Low complexity" evidence="1">
    <location>
        <begin position="368"/>
        <end position="379"/>
    </location>
</feature>
<dbReference type="PANTHER" id="PTHR33318:SF4">
    <property type="entry name" value="OS04G0511700 PROTEIN"/>
    <property type="match status" value="1"/>
</dbReference>
<dbReference type="InterPro" id="IPR039300">
    <property type="entry name" value="JASON"/>
</dbReference>